<comment type="function">
    <text evidence="1">Putative mitochondrial redox protein which could be involved in the reduction of small toxic molecules.</text>
</comment>
<comment type="similarity">
    <text evidence="3">Belongs to the FMP46 family.</text>
</comment>
<dbReference type="Gene3D" id="3.40.30.10">
    <property type="entry name" value="Glutaredoxin"/>
    <property type="match status" value="1"/>
</dbReference>
<dbReference type="InterPro" id="IPR012882">
    <property type="entry name" value="Fmp46"/>
</dbReference>
<dbReference type="GO" id="GO:0016491">
    <property type="term" value="F:oxidoreductase activity"/>
    <property type="evidence" value="ECO:0007669"/>
    <property type="project" value="UniProtKB-KW"/>
</dbReference>
<dbReference type="InterPro" id="IPR036249">
    <property type="entry name" value="Thioredoxin-like_sf"/>
</dbReference>
<evidence type="ECO:0000256" key="3">
    <source>
        <dbReference type="ARBA" id="ARBA00009734"/>
    </source>
</evidence>
<keyword evidence="9" id="KW-1185">Reference proteome</keyword>
<evidence type="ECO:0000256" key="5">
    <source>
        <dbReference type="ARBA" id="ARBA00023002"/>
    </source>
</evidence>
<organism evidence="8 9">
    <name type="scientific">Phaeomoniella chlamydospora</name>
    <name type="common">Phaeoacremonium chlamydosporum</name>
    <dbReference type="NCBI Taxonomy" id="158046"/>
    <lineage>
        <taxon>Eukaryota</taxon>
        <taxon>Fungi</taxon>
        <taxon>Dikarya</taxon>
        <taxon>Ascomycota</taxon>
        <taxon>Pezizomycotina</taxon>
        <taxon>Eurotiomycetes</taxon>
        <taxon>Chaetothyriomycetidae</taxon>
        <taxon>Phaeomoniellales</taxon>
        <taxon>Phaeomoniellaceae</taxon>
        <taxon>Phaeomoniella</taxon>
    </lineage>
</organism>
<reference evidence="8 9" key="2">
    <citation type="submission" date="2015-05" db="EMBL/GenBank/DDBJ databases">
        <authorList>
            <person name="Morales-Cruz A."/>
            <person name="Amrine K.C."/>
            <person name="Cantu D."/>
        </authorList>
    </citation>
    <scope>NUCLEOTIDE SEQUENCE [LARGE SCALE GENOMIC DNA]</scope>
    <source>
        <strain evidence="8">UCRPC4</strain>
    </source>
</reference>
<dbReference type="GO" id="GO:0005739">
    <property type="term" value="C:mitochondrion"/>
    <property type="evidence" value="ECO:0007669"/>
    <property type="project" value="UniProtKB-SubCell"/>
</dbReference>
<dbReference type="EMBL" id="LCWF01000172">
    <property type="protein sequence ID" value="KKY15798.1"/>
    <property type="molecule type" value="Genomic_DNA"/>
</dbReference>
<dbReference type="SUPFAM" id="SSF52833">
    <property type="entry name" value="Thioredoxin-like"/>
    <property type="match status" value="1"/>
</dbReference>
<evidence type="ECO:0008006" key="10">
    <source>
        <dbReference type="Google" id="ProtNLM"/>
    </source>
</evidence>
<evidence type="ECO:0000256" key="4">
    <source>
        <dbReference type="ARBA" id="ARBA00022946"/>
    </source>
</evidence>
<dbReference type="AlphaFoldDB" id="A0A0G2FV75"/>
<evidence type="ECO:0000313" key="8">
    <source>
        <dbReference type="EMBL" id="KKY15798.1"/>
    </source>
</evidence>
<dbReference type="Pfam" id="PF07955">
    <property type="entry name" value="DUF1687"/>
    <property type="match status" value="1"/>
</dbReference>
<evidence type="ECO:0000256" key="2">
    <source>
        <dbReference type="ARBA" id="ARBA00004173"/>
    </source>
</evidence>
<evidence type="ECO:0000256" key="7">
    <source>
        <dbReference type="SAM" id="MobiDB-lite"/>
    </source>
</evidence>
<reference evidence="8 9" key="1">
    <citation type="submission" date="2015-05" db="EMBL/GenBank/DDBJ databases">
        <title>Distinctive expansion of gene families associated with plant cell wall degradation and secondary metabolism in the genomes of grapevine trunk pathogens.</title>
        <authorList>
            <person name="Lawrence D.P."/>
            <person name="Travadon R."/>
            <person name="Rolshausen P.E."/>
            <person name="Baumgartner K."/>
        </authorList>
    </citation>
    <scope>NUCLEOTIDE SEQUENCE [LARGE SCALE GENOMIC DNA]</scope>
    <source>
        <strain evidence="8">UCRPC4</strain>
    </source>
</reference>
<keyword evidence="6" id="KW-0496">Mitochondrion</keyword>
<keyword evidence="5" id="KW-0560">Oxidoreductase</keyword>
<dbReference type="PANTHER" id="PTHR28071">
    <property type="entry name" value="REDOX PROTEIN FMP46, MITOCHONDRIAL-RELATED"/>
    <property type="match status" value="1"/>
</dbReference>
<proteinExistence type="inferred from homology"/>
<evidence type="ECO:0000313" key="9">
    <source>
        <dbReference type="Proteomes" id="UP000053317"/>
    </source>
</evidence>
<sequence>MKPFISNMFRYGKTADVITIFHSPAVPASVHALTILKQASAHASETATEDQASDHSHQNQTQRSEFELEVTEEPPTEDQLRSILEYLGGGGVGAVIKGATGITDAVTKLKNSSGAFQRPVTVDWNSGKAVVGDNESEILKLVNQLPK</sequence>
<comment type="subcellular location">
    <subcellularLocation>
        <location evidence="2">Mitochondrion</location>
    </subcellularLocation>
</comment>
<gene>
    <name evidence="8" type="ORF">UCRPC4_g06116</name>
</gene>
<protein>
    <recommendedName>
        <fullName evidence="10">Duf1687 domain containing protein</fullName>
    </recommendedName>
</protein>
<dbReference type="PANTHER" id="PTHR28071:SF1">
    <property type="entry name" value="REDOX PROTEIN FMP46, MITOCHONDRIAL-RELATED"/>
    <property type="match status" value="1"/>
</dbReference>
<feature type="compositionally biased region" description="Acidic residues" evidence="7">
    <location>
        <begin position="67"/>
        <end position="76"/>
    </location>
</feature>
<evidence type="ECO:0000256" key="1">
    <source>
        <dbReference type="ARBA" id="ARBA00002963"/>
    </source>
</evidence>
<dbReference type="OrthoDB" id="59229at2759"/>
<keyword evidence="4" id="KW-0809">Transit peptide</keyword>
<evidence type="ECO:0000256" key="6">
    <source>
        <dbReference type="ARBA" id="ARBA00023128"/>
    </source>
</evidence>
<name>A0A0G2FV75_PHACM</name>
<feature type="region of interest" description="Disordered" evidence="7">
    <location>
        <begin position="42"/>
        <end position="77"/>
    </location>
</feature>
<comment type="caution">
    <text evidence="8">The sequence shown here is derived from an EMBL/GenBank/DDBJ whole genome shotgun (WGS) entry which is preliminary data.</text>
</comment>
<accession>A0A0G2FV75</accession>
<dbReference type="Proteomes" id="UP000053317">
    <property type="component" value="Unassembled WGS sequence"/>
</dbReference>